<dbReference type="PANTHER" id="PTHR21580">
    <property type="entry name" value="SHIPPO-1-RELATED"/>
    <property type="match status" value="1"/>
</dbReference>
<accession>A0A195C296</accession>
<dbReference type="PANTHER" id="PTHR21580:SF28">
    <property type="entry name" value="BOREALIN N-TERMINAL DOMAIN-CONTAINING PROTEIN-RELATED"/>
    <property type="match status" value="1"/>
</dbReference>
<dbReference type="AlphaFoldDB" id="A0A195C296"/>
<dbReference type="InterPro" id="IPR051291">
    <property type="entry name" value="CIMAP"/>
</dbReference>
<dbReference type="EMBL" id="KQ978350">
    <property type="protein sequence ID" value="KYM94710.1"/>
    <property type="molecule type" value="Genomic_DNA"/>
</dbReference>
<name>A0A195C296_9HYME</name>
<sequence length="203" mass="22973">MYYAAPGPKYQLKTLVGHKNHCISRYRNPAYTFGHRRVIFEVIQSPGPKYLIKERRPKGFTFGYTLKHRDIILGPGPKYKLPDVPQGPFYSIKWRTKFRKTDGTPGPYHIKPIIDTPAFSMGLRTAAKKPQITPGPYAYSLNAVKPRAPMYTMASTRRVLQLISESPGPMYAILPPKPTPAFSFGVKHSKCAPPYITKCDEQC</sequence>
<evidence type="ECO:0000313" key="2">
    <source>
        <dbReference type="Proteomes" id="UP000078542"/>
    </source>
</evidence>
<organism evidence="1 2">
    <name type="scientific">Cyphomyrmex costatus</name>
    <dbReference type="NCBI Taxonomy" id="456900"/>
    <lineage>
        <taxon>Eukaryota</taxon>
        <taxon>Metazoa</taxon>
        <taxon>Ecdysozoa</taxon>
        <taxon>Arthropoda</taxon>
        <taxon>Hexapoda</taxon>
        <taxon>Insecta</taxon>
        <taxon>Pterygota</taxon>
        <taxon>Neoptera</taxon>
        <taxon>Endopterygota</taxon>
        <taxon>Hymenoptera</taxon>
        <taxon>Apocrita</taxon>
        <taxon>Aculeata</taxon>
        <taxon>Formicoidea</taxon>
        <taxon>Formicidae</taxon>
        <taxon>Myrmicinae</taxon>
        <taxon>Cyphomyrmex</taxon>
    </lineage>
</organism>
<protein>
    <submittedName>
        <fullName evidence="1">Outer dense fiber protein 3</fullName>
    </submittedName>
</protein>
<keyword evidence="2" id="KW-1185">Reference proteome</keyword>
<proteinExistence type="predicted"/>
<dbReference type="GO" id="GO:0005856">
    <property type="term" value="C:cytoskeleton"/>
    <property type="evidence" value="ECO:0007669"/>
    <property type="project" value="TreeGrafter"/>
</dbReference>
<gene>
    <name evidence="1" type="ORF">ALC62_14691</name>
</gene>
<reference evidence="1 2" key="1">
    <citation type="submission" date="2016-03" db="EMBL/GenBank/DDBJ databases">
        <title>Cyphomyrmex costatus WGS genome.</title>
        <authorList>
            <person name="Nygaard S."/>
            <person name="Hu H."/>
            <person name="Boomsma J."/>
            <person name="Zhang G."/>
        </authorList>
    </citation>
    <scope>NUCLEOTIDE SEQUENCE [LARGE SCALE GENOMIC DNA]</scope>
    <source>
        <strain evidence="1">MS0001</strain>
        <tissue evidence="1">Whole body</tissue>
    </source>
</reference>
<evidence type="ECO:0000313" key="1">
    <source>
        <dbReference type="EMBL" id="KYM94710.1"/>
    </source>
</evidence>
<dbReference type="Proteomes" id="UP000078542">
    <property type="component" value="Unassembled WGS sequence"/>
</dbReference>